<evidence type="ECO:0000313" key="2">
    <source>
        <dbReference type="EMBL" id="MCH5596580.1"/>
    </source>
</evidence>
<evidence type="ECO:0000313" key="3">
    <source>
        <dbReference type="Proteomes" id="UP001202248"/>
    </source>
</evidence>
<protein>
    <submittedName>
        <fullName evidence="2">Erythromycin esterase family protein</fullName>
    </submittedName>
</protein>
<dbReference type="Gene3D" id="3.40.1660.10">
    <property type="entry name" value="EreA-like (biosynthetic domain)"/>
    <property type="match status" value="1"/>
</dbReference>
<comment type="caution">
    <text evidence="2">The sequence shown here is derived from an EMBL/GenBank/DDBJ whole genome shotgun (WGS) entry which is preliminary data.</text>
</comment>
<organism evidence="2 3">
    <name type="scientific">Niabella ginsengisoli</name>
    <dbReference type="NCBI Taxonomy" id="522298"/>
    <lineage>
        <taxon>Bacteria</taxon>
        <taxon>Pseudomonadati</taxon>
        <taxon>Bacteroidota</taxon>
        <taxon>Chitinophagia</taxon>
        <taxon>Chitinophagales</taxon>
        <taxon>Chitinophagaceae</taxon>
        <taxon>Niabella</taxon>
    </lineage>
</organism>
<reference evidence="2 3" key="1">
    <citation type="submission" date="2022-02" db="EMBL/GenBank/DDBJ databases">
        <authorList>
            <person name="Min J."/>
        </authorList>
    </citation>
    <scope>NUCLEOTIDE SEQUENCE [LARGE SCALE GENOMIC DNA]</scope>
    <source>
        <strain evidence="2 3">GR10-1</strain>
    </source>
</reference>
<gene>
    <name evidence="2" type="ORF">MKP09_00860</name>
</gene>
<dbReference type="SUPFAM" id="SSF159501">
    <property type="entry name" value="EreA/ChaN-like"/>
    <property type="match status" value="1"/>
</dbReference>
<feature type="chain" id="PRO_5046623785" evidence="1">
    <location>
        <begin position="20"/>
        <end position="401"/>
    </location>
</feature>
<dbReference type="EMBL" id="JAKWBL010000001">
    <property type="protein sequence ID" value="MCH5596580.1"/>
    <property type="molecule type" value="Genomic_DNA"/>
</dbReference>
<name>A0ABS9SE00_9BACT</name>
<dbReference type="InterPro" id="IPR052036">
    <property type="entry name" value="Hydrolase/PRTase-associated"/>
</dbReference>
<dbReference type="Proteomes" id="UP001202248">
    <property type="component" value="Unassembled WGS sequence"/>
</dbReference>
<feature type="signal peptide" evidence="1">
    <location>
        <begin position="1"/>
        <end position="19"/>
    </location>
</feature>
<dbReference type="PANTHER" id="PTHR31299:SF0">
    <property type="entry name" value="ESTERASE, PUTATIVE (AFU_ORTHOLOGUE AFUA_1G05850)-RELATED"/>
    <property type="match status" value="1"/>
</dbReference>
<dbReference type="Gene3D" id="1.20.1440.30">
    <property type="entry name" value="Biosynthetic Protein domain"/>
    <property type="match status" value="1"/>
</dbReference>
<proteinExistence type="predicted"/>
<dbReference type="InterPro" id="IPR007815">
    <property type="entry name" value="Emycin_Estase"/>
</dbReference>
<dbReference type="Gene3D" id="3.30.1870.10">
    <property type="entry name" value="EreA-like, domain 2"/>
    <property type="match status" value="1"/>
</dbReference>
<accession>A0ABS9SE00</accession>
<keyword evidence="1" id="KW-0732">Signal</keyword>
<evidence type="ECO:0000256" key="1">
    <source>
        <dbReference type="SAM" id="SignalP"/>
    </source>
</evidence>
<sequence length="401" mass="46153">MPIKLLLLALCLLFNTAFSQTNIEEKVNNLNDIINPITTVNPEDNFDDIYFLKTSLKNATVIGIGESTHGTAVYNTYRQRLIRFLVQEMDYKAIIDEGDILAAEIIDAYINNQTDSLELIGNIQPVVTNKKELDWLRAYNKNKPENERVHIYGMEVRGFYSIINRIKDYHQFTPADNVVLKKFTSNVGVGYKNLAKADFENIKSIAEKLSADCNDPRCKTYLPLLNQQIDFAYRQRFGRGGFNVRDGYMFKNTKAIVANSYQNKAIVLAHNGHVQKTKFGKMRSLGYLLNNFYKDKYFVIATDFGAGGVTVFDERSKDYQSKYFDAVKDSKAVEYYFQQCKYPNFILDIADARSNPKTKFLVAERTKMLRNMGAMGTVIDWPIRLADNYDMIVFFRNTDMK</sequence>
<keyword evidence="3" id="KW-1185">Reference proteome</keyword>
<dbReference type="PANTHER" id="PTHR31299">
    <property type="entry name" value="ESTERASE, PUTATIVE (AFU_ORTHOLOGUE AFUA_1G05850)-RELATED"/>
    <property type="match status" value="1"/>
</dbReference>
<dbReference type="CDD" id="cd14728">
    <property type="entry name" value="Ere-like"/>
    <property type="match status" value="1"/>
</dbReference>
<dbReference type="RefSeq" id="WP_240825762.1">
    <property type="nucleotide sequence ID" value="NZ_JAKWBL010000001.1"/>
</dbReference>
<dbReference type="Pfam" id="PF05139">
    <property type="entry name" value="Erythro_esteras"/>
    <property type="match status" value="1"/>
</dbReference>